<gene>
    <name evidence="10" type="ORF">D3871_28050</name>
</gene>
<dbReference type="Proteomes" id="UP000265955">
    <property type="component" value="Unassembled WGS sequence"/>
</dbReference>
<keyword evidence="5" id="KW-0732">Signal</keyword>
<dbReference type="Pfam" id="PF02321">
    <property type="entry name" value="OEP"/>
    <property type="match status" value="2"/>
</dbReference>
<dbReference type="NCBIfam" id="TIGR01845">
    <property type="entry name" value="outer_NodT"/>
    <property type="match status" value="1"/>
</dbReference>
<organism evidence="10 11">
    <name type="scientific">Noviherbaspirillum saxi</name>
    <dbReference type="NCBI Taxonomy" id="2320863"/>
    <lineage>
        <taxon>Bacteria</taxon>
        <taxon>Pseudomonadati</taxon>
        <taxon>Pseudomonadota</taxon>
        <taxon>Betaproteobacteria</taxon>
        <taxon>Burkholderiales</taxon>
        <taxon>Oxalobacteraceae</taxon>
        <taxon>Noviherbaspirillum</taxon>
    </lineage>
</organism>
<evidence type="ECO:0000256" key="5">
    <source>
        <dbReference type="ARBA" id="ARBA00022729"/>
    </source>
</evidence>
<evidence type="ECO:0000313" key="10">
    <source>
        <dbReference type="EMBL" id="RJF92465.1"/>
    </source>
</evidence>
<name>A0A3A3FM97_9BURK</name>
<reference evidence="11" key="1">
    <citation type="submission" date="2018-09" db="EMBL/GenBank/DDBJ databases">
        <authorList>
            <person name="Zhu H."/>
        </authorList>
    </citation>
    <scope>NUCLEOTIDE SEQUENCE [LARGE SCALE GENOMIC DNA]</scope>
    <source>
        <strain evidence="11">K1R23-30</strain>
    </source>
</reference>
<accession>A0A3A3FM97</accession>
<dbReference type="SUPFAM" id="SSF56954">
    <property type="entry name" value="Outer membrane efflux proteins (OEP)"/>
    <property type="match status" value="1"/>
</dbReference>
<dbReference type="PANTHER" id="PTHR30203:SF20">
    <property type="entry name" value="MULTIDRUG RESISTANCE OUTER MEMBRANE PROTEIN MDTP-RELATED"/>
    <property type="match status" value="1"/>
</dbReference>
<dbReference type="Gene3D" id="2.20.200.10">
    <property type="entry name" value="Outer membrane efflux proteins (OEP)"/>
    <property type="match status" value="1"/>
</dbReference>
<keyword evidence="11" id="KW-1185">Reference proteome</keyword>
<evidence type="ECO:0000256" key="4">
    <source>
        <dbReference type="ARBA" id="ARBA00022692"/>
    </source>
</evidence>
<dbReference type="RefSeq" id="WP_119772350.1">
    <property type="nucleotide sequence ID" value="NZ_QYUO01000003.1"/>
</dbReference>
<dbReference type="InterPro" id="IPR003423">
    <property type="entry name" value="OMP_efflux"/>
</dbReference>
<protein>
    <submittedName>
        <fullName evidence="10">Efflux transporter outer membrane subunit</fullName>
    </submittedName>
</protein>
<comment type="caution">
    <text evidence="10">The sequence shown here is derived from an EMBL/GenBank/DDBJ whole genome shotgun (WGS) entry which is preliminary data.</text>
</comment>
<proteinExistence type="inferred from homology"/>
<evidence type="ECO:0000256" key="3">
    <source>
        <dbReference type="ARBA" id="ARBA00022452"/>
    </source>
</evidence>
<evidence type="ECO:0000256" key="1">
    <source>
        <dbReference type="ARBA" id="ARBA00004370"/>
    </source>
</evidence>
<keyword evidence="8 9" id="KW-0449">Lipoprotein</keyword>
<evidence type="ECO:0000256" key="6">
    <source>
        <dbReference type="ARBA" id="ARBA00023136"/>
    </source>
</evidence>
<dbReference type="PANTHER" id="PTHR30203">
    <property type="entry name" value="OUTER MEMBRANE CATION EFFLUX PROTEIN"/>
    <property type="match status" value="1"/>
</dbReference>
<keyword evidence="3 9" id="KW-1134">Transmembrane beta strand</keyword>
<comment type="similarity">
    <text evidence="2 9">Belongs to the outer membrane factor (OMF) (TC 1.B.17) family.</text>
</comment>
<keyword evidence="6 9" id="KW-0472">Membrane</keyword>
<dbReference type="AlphaFoldDB" id="A0A3A3FM97"/>
<dbReference type="InterPro" id="IPR010131">
    <property type="entry name" value="MdtP/NodT-like"/>
</dbReference>
<evidence type="ECO:0000256" key="8">
    <source>
        <dbReference type="ARBA" id="ARBA00023288"/>
    </source>
</evidence>
<evidence type="ECO:0000313" key="11">
    <source>
        <dbReference type="Proteomes" id="UP000265955"/>
    </source>
</evidence>
<dbReference type="GO" id="GO:0015562">
    <property type="term" value="F:efflux transmembrane transporter activity"/>
    <property type="evidence" value="ECO:0007669"/>
    <property type="project" value="InterPro"/>
</dbReference>
<evidence type="ECO:0000256" key="2">
    <source>
        <dbReference type="ARBA" id="ARBA00007613"/>
    </source>
</evidence>
<keyword evidence="4 9" id="KW-0812">Transmembrane</keyword>
<dbReference type="PROSITE" id="PS51257">
    <property type="entry name" value="PROKAR_LIPOPROTEIN"/>
    <property type="match status" value="1"/>
</dbReference>
<evidence type="ECO:0000256" key="7">
    <source>
        <dbReference type="ARBA" id="ARBA00023139"/>
    </source>
</evidence>
<dbReference type="Gene3D" id="1.20.1600.10">
    <property type="entry name" value="Outer membrane efflux proteins (OEP)"/>
    <property type="match status" value="1"/>
</dbReference>
<sequence>MPSRSKKSSLVPRGGSLSLTGVCAALLVAGCAQLPEMGPAPILKGVDAFLTADSFKAPAANWPQDHWWSAYGDSQLDSLIEEALAGSPDMAAASARLQQAEALTRVAGSAGKPQASANASVTEDKLSYNYLTPSEVIPRGWNDYGRATLDLRWELDFWGKNRAALAAATSELEASRAELAQARLLLASGIAANYAELSRLYANRETAEKSVELRSKTAALFAERFKNGLENQGGAREADARLAAAEGALLALDEQIALQRNRLAALLGAGPDRGLKIAKPVLKFNRAFGLPEQAGADLLGRRPDVVAARLVADAQASRIDQKKAEFYPNVNLMAFVGVQSLGINMLDNSGSAIGSVGPAISLPIFTAGRLQGELRGAQARYAQAVANYNGTVSRAMQEVADAAVSQKSLGQRLEKAQQAVGASTEAYRVAGNRYEGGLANYLEVLVAEDGLLNNMNVQTNLRSLSFTHDIALKRALGGGYQVAQR</sequence>
<comment type="subcellular location">
    <subcellularLocation>
        <location evidence="9">Cell membrane</location>
        <topology evidence="9">Lipid-anchor</topology>
    </subcellularLocation>
    <subcellularLocation>
        <location evidence="1">Membrane</location>
    </subcellularLocation>
</comment>
<dbReference type="GO" id="GO:0005886">
    <property type="term" value="C:plasma membrane"/>
    <property type="evidence" value="ECO:0007669"/>
    <property type="project" value="UniProtKB-SubCell"/>
</dbReference>
<dbReference type="OrthoDB" id="9770517at2"/>
<evidence type="ECO:0000256" key="9">
    <source>
        <dbReference type="RuleBase" id="RU362097"/>
    </source>
</evidence>
<dbReference type="EMBL" id="QYUO01000003">
    <property type="protein sequence ID" value="RJF92465.1"/>
    <property type="molecule type" value="Genomic_DNA"/>
</dbReference>
<keyword evidence="7 9" id="KW-0564">Palmitate</keyword>